<evidence type="ECO:0000256" key="3">
    <source>
        <dbReference type="ARBA" id="ARBA00023163"/>
    </source>
</evidence>
<keyword evidence="2" id="KW-0238">DNA-binding</keyword>
<feature type="domain" description="HTH araC/xylS-type" evidence="5">
    <location>
        <begin position="224"/>
        <end position="328"/>
    </location>
</feature>
<dbReference type="PANTHER" id="PTHR43280:SF29">
    <property type="entry name" value="ARAC-FAMILY TRANSCRIPTIONAL REGULATOR"/>
    <property type="match status" value="1"/>
</dbReference>
<sequence length="332" mass="35362">MIALPLPLVLSLILGFLALRMVLRGRPVPMIAGLLALLALQALINALALHYTSPAARFIQPVTAMAIPALAWLAWTSDGLGRPLTPRDALHAAGPLLALALRWQGGFFLELLVPLTYAAYATALALTLNRAGPDLPRTRLGQGGTPHLLWGGIALALALSALSDFGIALAMAAGHAARVPLIVDIATTALLLGIGTLALAAERLTARTDDQDSATAPVATEDDHALMARLNDLMESRHLWRDPDLTLAKLARRLQVPAKRLSTAVNRATGDNISRLVNGYRIRAACDALARGATATEAMLDAGILTKSNFNREFRRITGQTPTQWQAAHRQP</sequence>
<dbReference type="RefSeq" id="WP_281465624.1">
    <property type="nucleotide sequence ID" value="NZ_CP124535.1"/>
</dbReference>
<evidence type="ECO:0000256" key="4">
    <source>
        <dbReference type="SAM" id="Phobius"/>
    </source>
</evidence>
<protein>
    <submittedName>
        <fullName evidence="6">AraC family transcriptional regulator</fullName>
    </submittedName>
</protein>
<feature type="transmembrane region" description="Helical" evidence="4">
    <location>
        <begin position="148"/>
        <end position="173"/>
    </location>
</feature>
<proteinExistence type="predicted"/>
<feature type="transmembrane region" description="Helical" evidence="4">
    <location>
        <begin position="179"/>
        <end position="201"/>
    </location>
</feature>
<dbReference type="InterPro" id="IPR018060">
    <property type="entry name" value="HTH_AraC"/>
</dbReference>
<evidence type="ECO:0000313" key="7">
    <source>
        <dbReference type="Proteomes" id="UP001230978"/>
    </source>
</evidence>
<dbReference type="Proteomes" id="UP001230978">
    <property type="component" value="Chromosome"/>
</dbReference>
<dbReference type="Gene3D" id="1.10.10.60">
    <property type="entry name" value="Homeodomain-like"/>
    <property type="match status" value="1"/>
</dbReference>
<keyword evidence="4" id="KW-1133">Transmembrane helix</keyword>
<evidence type="ECO:0000259" key="5">
    <source>
        <dbReference type="PROSITE" id="PS01124"/>
    </source>
</evidence>
<feature type="transmembrane region" description="Helical" evidence="4">
    <location>
        <begin position="58"/>
        <end position="75"/>
    </location>
</feature>
<feature type="transmembrane region" description="Helical" evidence="4">
    <location>
        <begin position="28"/>
        <end position="51"/>
    </location>
</feature>
<dbReference type="InterPro" id="IPR009057">
    <property type="entry name" value="Homeodomain-like_sf"/>
</dbReference>
<evidence type="ECO:0000256" key="2">
    <source>
        <dbReference type="ARBA" id="ARBA00023125"/>
    </source>
</evidence>
<evidence type="ECO:0000313" key="6">
    <source>
        <dbReference type="EMBL" id="WGV15853.1"/>
    </source>
</evidence>
<keyword evidence="7" id="KW-1185">Reference proteome</keyword>
<accession>A0ABY8Q4Q5</accession>
<dbReference type="SUPFAM" id="SSF46689">
    <property type="entry name" value="Homeodomain-like"/>
    <property type="match status" value="1"/>
</dbReference>
<dbReference type="EMBL" id="CP124535">
    <property type="protein sequence ID" value="WGV15853.1"/>
    <property type="molecule type" value="Genomic_DNA"/>
</dbReference>
<organism evidence="6 7">
    <name type="scientific">Fuscovulum ytuae</name>
    <dbReference type="NCBI Taxonomy" id="3042299"/>
    <lineage>
        <taxon>Bacteria</taxon>
        <taxon>Pseudomonadati</taxon>
        <taxon>Pseudomonadota</taxon>
        <taxon>Alphaproteobacteria</taxon>
        <taxon>Rhodobacterales</taxon>
        <taxon>Paracoccaceae</taxon>
        <taxon>Fuscovulum</taxon>
    </lineage>
</organism>
<name>A0ABY8Q4Q5_9RHOB</name>
<keyword evidence="4" id="KW-0472">Membrane</keyword>
<keyword evidence="1" id="KW-0805">Transcription regulation</keyword>
<dbReference type="PROSITE" id="PS01124">
    <property type="entry name" value="HTH_ARAC_FAMILY_2"/>
    <property type="match status" value="1"/>
</dbReference>
<dbReference type="Pfam" id="PF12833">
    <property type="entry name" value="HTH_18"/>
    <property type="match status" value="1"/>
</dbReference>
<feature type="transmembrane region" description="Helical" evidence="4">
    <location>
        <begin position="107"/>
        <end position="128"/>
    </location>
</feature>
<reference evidence="6 7" key="1">
    <citation type="submission" date="2023-04" db="EMBL/GenBank/DDBJ databases">
        <title>YMD61, complete Genome.</title>
        <authorList>
            <person name="Zhang J."/>
        </authorList>
    </citation>
    <scope>NUCLEOTIDE SEQUENCE [LARGE SCALE GENOMIC DNA]</scope>
    <source>
        <strain evidence="6 7">YMD61</strain>
    </source>
</reference>
<evidence type="ECO:0000256" key="1">
    <source>
        <dbReference type="ARBA" id="ARBA00023015"/>
    </source>
</evidence>
<dbReference type="PANTHER" id="PTHR43280">
    <property type="entry name" value="ARAC-FAMILY TRANSCRIPTIONAL REGULATOR"/>
    <property type="match status" value="1"/>
</dbReference>
<keyword evidence="3" id="KW-0804">Transcription</keyword>
<dbReference type="SMART" id="SM00342">
    <property type="entry name" value="HTH_ARAC"/>
    <property type="match status" value="1"/>
</dbReference>
<gene>
    <name evidence="6" type="ORF">QF092_16625</name>
</gene>
<keyword evidence="4" id="KW-0812">Transmembrane</keyword>